<reference evidence="4 5" key="1">
    <citation type="submission" date="2017-05" db="EMBL/GenBank/DDBJ databases">
        <authorList>
            <person name="Varghese N."/>
            <person name="Submissions S."/>
        </authorList>
    </citation>
    <scope>NUCLEOTIDE SEQUENCE [LARGE SCALE GENOMIC DNA]</scope>
    <source>
        <strain evidence="4 5">DSM 28009</strain>
    </source>
</reference>
<dbReference type="PANTHER" id="PTHR33620:SF1">
    <property type="entry name" value="UREASE ACCESSORY PROTEIN F"/>
    <property type="match status" value="1"/>
</dbReference>
<keyword evidence="3" id="KW-0963">Cytoplasm</keyword>
<evidence type="ECO:0000256" key="3">
    <source>
        <dbReference type="HAMAP-Rule" id="MF_01385"/>
    </source>
</evidence>
<comment type="similarity">
    <text evidence="3">Belongs to the UreF family.</text>
</comment>
<dbReference type="GO" id="GO:0016151">
    <property type="term" value="F:nickel cation binding"/>
    <property type="evidence" value="ECO:0007669"/>
    <property type="project" value="UniProtKB-UniRule"/>
</dbReference>
<dbReference type="EMBL" id="FXTE01000012">
    <property type="protein sequence ID" value="SMO85400.1"/>
    <property type="molecule type" value="Genomic_DNA"/>
</dbReference>
<name>A0A521EQL5_9RHOB</name>
<protein>
    <recommendedName>
        <fullName evidence="3">Urease accessory protein UreF</fullName>
    </recommendedName>
</protein>
<organism evidence="4 5">
    <name type="scientific">Ruegeria faecimaris</name>
    <dbReference type="NCBI Taxonomy" id="686389"/>
    <lineage>
        <taxon>Bacteria</taxon>
        <taxon>Pseudomonadati</taxon>
        <taxon>Pseudomonadota</taxon>
        <taxon>Alphaproteobacteria</taxon>
        <taxon>Rhodobacterales</taxon>
        <taxon>Roseobacteraceae</taxon>
        <taxon>Ruegeria</taxon>
    </lineage>
</organism>
<evidence type="ECO:0000256" key="2">
    <source>
        <dbReference type="ARBA" id="ARBA00023186"/>
    </source>
</evidence>
<dbReference type="HAMAP" id="MF_01385">
    <property type="entry name" value="UreF"/>
    <property type="match status" value="1"/>
</dbReference>
<keyword evidence="2 3" id="KW-0143">Chaperone</keyword>
<dbReference type="PANTHER" id="PTHR33620">
    <property type="entry name" value="UREASE ACCESSORY PROTEIN F"/>
    <property type="match status" value="1"/>
</dbReference>
<gene>
    <name evidence="3" type="primary">ureF</name>
    <name evidence="4" type="ORF">SAMN06265380_11290</name>
</gene>
<keyword evidence="5" id="KW-1185">Reference proteome</keyword>
<dbReference type="Proteomes" id="UP000319555">
    <property type="component" value="Unassembled WGS sequence"/>
</dbReference>
<dbReference type="InterPro" id="IPR038277">
    <property type="entry name" value="UreF_sf"/>
</dbReference>
<comment type="subcellular location">
    <subcellularLocation>
        <location evidence="3">Cytoplasm</location>
    </subcellularLocation>
</comment>
<comment type="function">
    <text evidence="3">Required for maturation of urease via the functional incorporation of the urease nickel metallocenter.</text>
</comment>
<dbReference type="AlphaFoldDB" id="A0A521EQL5"/>
<evidence type="ECO:0000256" key="1">
    <source>
        <dbReference type="ARBA" id="ARBA00022988"/>
    </source>
</evidence>
<proteinExistence type="inferred from homology"/>
<evidence type="ECO:0000313" key="5">
    <source>
        <dbReference type="Proteomes" id="UP000319555"/>
    </source>
</evidence>
<dbReference type="Gene3D" id="1.10.4190.10">
    <property type="entry name" value="Urease accessory protein UreF"/>
    <property type="match status" value="1"/>
</dbReference>
<sequence length="229" mass="24857">MVTGAPMRTITDTRPMPTPIDAHLLTLTQWLSPAFPVGAFAYSHGLETAINEGWIADATSLEDWLRDCLSDGSGRADAIWMRLAYAADDPLEMDAKARSFATAQERLREAERQGAAFVATVNAVWGLALPDMLLPVSVGRAARLAELDIDTTAVLYLQAFVANLTSSAIRLSPIGQTAGQRVILNLQPFCLQVAEDTRNADTTDVFGNAFFSDISAMAHETLEPRLFQS</sequence>
<dbReference type="Pfam" id="PF01730">
    <property type="entry name" value="UreF"/>
    <property type="match status" value="1"/>
</dbReference>
<dbReference type="InterPro" id="IPR002639">
    <property type="entry name" value="UreF"/>
</dbReference>
<dbReference type="GO" id="GO:0005737">
    <property type="term" value="C:cytoplasm"/>
    <property type="evidence" value="ECO:0007669"/>
    <property type="project" value="UniProtKB-SubCell"/>
</dbReference>
<evidence type="ECO:0000313" key="4">
    <source>
        <dbReference type="EMBL" id="SMO85400.1"/>
    </source>
</evidence>
<keyword evidence="1 3" id="KW-0996">Nickel insertion</keyword>
<accession>A0A521EQL5</accession>
<comment type="subunit">
    <text evidence="3">UreD, UreF and UreG form a complex that acts as a GTP-hydrolysis-dependent molecular chaperone, activating the urease apoprotein by helping to assemble the nickel containing metallocenter of UreC. The UreE protein probably delivers the nickel.</text>
</comment>
<dbReference type="PIRSF" id="PIRSF009467">
    <property type="entry name" value="Ureas_acces_UreF"/>
    <property type="match status" value="1"/>
</dbReference>